<protein>
    <submittedName>
        <fullName evidence="8">ABC transporter ATP-binding protein</fullName>
    </submittedName>
</protein>
<comment type="caution">
    <text evidence="8">The sequence shown here is derived from an EMBL/GenBank/DDBJ whole genome shotgun (WGS) entry which is preliminary data.</text>
</comment>
<name>A0A7V7TVC6_9HYPH</name>
<dbReference type="GO" id="GO:0016887">
    <property type="term" value="F:ATP hydrolysis activity"/>
    <property type="evidence" value="ECO:0007669"/>
    <property type="project" value="InterPro"/>
</dbReference>
<dbReference type="InterPro" id="IPR027417">
    <property type="entry name" value="P-loop_NTPase"/>
</dbReference>
<dbReference type="SMART" id="SM00382">
    <property type="entry name" value="AAA"/>
    <property type="match status" value="1"/>
</dbReference>
<dbReference type="InterPro" id="IPR050153">
    <property type="entry name" value="Metal_Ion_Import_ABC"/>
</dbReference>
<dbReference type="InterPro" id="IPR017871">
    <property type="entry name" value="ABC_transporter-like_CS"/>
</dbReference>
<evidence type="ECO:0000256" key="1">
    <source>
        <dbReference type="ARBA" id="ARBA00005417"/>
    </source>
</evidence>
<dbReference type="PROSITE" id="PS50893">
    <property type="entry name" value="ABC_TRANSPORTER_2"/>
    <property type="match status" value="1"/>
</dbReference>
<comment type="similarity">
    <text evidence="1">Belongs to the ABC transporter superfamily.</text>
</comment>
<reference evidence="8 9" key="1">
    <citation type="submission" date="2019-09" db="EMBL/GenBank/DDBJ databases">
        <title>YIM 132180 draft genome.</title>
        <authorList>
            <person name="Zhang K."/>
        </authorList>
    </citation>
    <scope>NUCLEOTIDE SEQUENCE [LARGE SCALE GENOMIC DNA]</scope>
    <source>
        <strain evidence="8 9">YIM 132180</strain>
    </source>
</reference>
<accession>A0A7V7TVC6</accession>
<dbReference type="AlphaFoldDB" id="A0A7V7TVC6"/>
<proteinExistence type="inferred from homology"/>
<dbReference type="PROSITE" id="PS00211">
    <property type="entry name" value="ABC_TRANSPORTER_1"/>
    <property type="match status" value="1"/>
</dbReference>
<evidence type="ECO:0000313" key="9">
    <source>
        <dbReference type="Proteomes" id="UP000432089"/>
    </source>
</evidence>
<dbReference type="InterPro" id="IPR003439">
    <property type="entry name" value="ABC_transporter-like_ATP-bd"/>
</dbReference>
<dbReference type="Proteomes" id="UP000432089">
    <property type="component" value="Unassembled WGS sequence"/>
</dbReference>
<dbReference type="PANTHER" id="PTHR42734:SF6">
    <property type="entry name" value="MOLYBDATE IMPORT ATP-BINDING PROTEIN MOLC"/>
    <property type="match status" value="1"/>
</dbReference>
<evidence type="ECO:0000256" key="4">
    <source>
        <dbReference type="ARBA" id="ARBA00022840"/>
    </source>
</evidence>
<evidence type="ECO:0000259" key="7">
    <source>
        <dbReference type="PROSITE" id="PS50893"/>
    </source>
</evidence>
<dbReference type="Gene3D" id="3.40.50.300">
    <property type="entry name" value="P-loop containing nucleotide triphosphate hydrolases"/>
    <property type="match status" value="1"/>
</dbReference>
<evidence type="ECO:0000256" key="3">
    <source>
        <dbReference type="ARBA" id="ARBA00022741"/>
    </source>
</evidence>
<dbReference type="SUPFAM" id="SSF52540">
    <property type="entry name" value="P-loop containing nucleoside triphosphate hydrolases"/>
    <property type="match status" value="1"/>
</dbReference>
<evidence type="ECO:0000256" key="5">
    <source>
        <dbReference type="ARBA" id="ARBA00022906"/>
    </source>
</evidence>
<dbReference type="PANTHER" id="PTHR42734">
    <property type="entry name" value="METAL TRANSPORT SYSTEM ATP-BINDING PROTEIN TM_0124-RELATED"/>
    <property type="match status" value="1"/>
</dbReference>
<dbReference type="RefSeq" id="WP_150972069.1">
    <property type="nucleotide sequence ID" value="NZ_VZDO01000016.1"/>
</dbReference>
<evidence type="ECO:0000256" key="2">
    <source>
        <dbReference type="ARBA" id="ARBA00022448"/>
    </source>
</evidence>
<keyword evidence="5" id="KW-0862">Zinc</keyword>
<keyword evidence="5" id="KW-0864">Zinc transport</keyword>
<gene>
    <name evidence="8" type="ORF">F6X38_17950</name>
</gene>
<keyword evidence="6" id="KW-0406">Ion transport</keyword>
<sequence>MGEPSLSLGGAGHSYDGRAWQFRKLDLVVGNGDVIAVLGPNGRGKSTLLRVMAGLLRASEGTVEAAGPVGFVPQDFAGAFPYSALDIVLMGRARHVATLRMPTAKDEAIALDALHAVGMVDLAARSFDRLSGGERQLVLIARALASEASILLLDEPASALDLQNQGRVLDLIGRLAAQGRTLVFTTHQPNHAITAASKALLMMEEESPIFGAVDGVVTERNLEALYGLPVRLVPFEVDGTLSTSAVPVFGGRGLGRHAEKPTGR</sequence>
<keyword evidence="4 8" id="KW-0067">ATP-binding</keyword>
<dbReference type="GO" id="GO:0006829">
    <property type="term" value="P:zinc ion transport"/>
    <property type="evidence" value="ECO:0007669"/>
    <property type="project" value="UniProtKB-KW"/>
</dbReference>
<keyword evidence="2" id="KW-0813">Transport</keyword>
<keyword evidence="3" id="KW-0547">Nucleotide-binding</keyword>
<dbReference type="InterPro" id="IPR003593">
    <property type="entry name" value="AAA+_ATPase"/>
</dbReference>
<organism evidence="8 9">
    <name type="scientific">Plantimonas leprariae</name>
    <dbReference type="NCBI Taxonomy" id="2615207"/>
    <lineage>
        <taxon>Bacteria</taxon>
        <taxon>Pseudomonadati</taxon>
        <taxon>Pseudomonadota</taxon>
        <taxon>Alphaproteobacteria</taxon>
        <taxon>Hyphomicrobiales</taxon>
        <taxon>Aurantimonadaceae</taxon>
        <taxon>Plantimonas</taxon>
    </lineage>
</organism>
<dbReference type="Pfam" id="PF00005">
    <property type="entry name" value="ABC_tran"/>
    <property type="match status" value="1"/>
</dbReference>
<feature type="domain" description="ABC transporter" evidence="7">
    <location>
        <begin position="6"/>
        <end position="229"/>
    </location>
</feature>
<dbReference type="EMBL" id="VZDO01000016">
    <property type="protein sequence ID" value="KAB0677558.1"/>
    <property type="molecule type" value="Genomic_DNA"/>
</dbReference>
<evidence type="ECO:0000313" key="8">
    <source>
        <dbReference type="EMBL" id="KAB0677558.1"/>
    </source>
</evidence>
<dbReference type="GO" id="GO:0005524">
    <property type="term" value="F:ATP binding"/>
    <property type="evidence" value="ECO:0007669"/>
    <property type="project" value="UniProtKB-KW"/>
</dbReference>
<evidence type="ECO:0000256" key="6">
    <source>
        <dbReference type="ARBA" id="ARBA00023065"/>
    </source>
</evidence>
<keyword evidence="9" id="KW-1185">Reference proteome</keyword>